<evidence type="ECO:0000313" key="3">
    <source>
        <dbReference type="Proteomes" id="UP000029385"/>
    </source>
</evidence>
<dbReference type="RefSeq" id="WP_022969986.1">
    <property type="nucleotide sequence ID" value="NZ_ATVD01000005.1"/>
</dbReference>
<dbReference type="AlphaFoldDB" id="A0A091AUV2"/>
<gene>
    <name evidence="2" type="ORF">N789_10725</name>
</gene>
<protein>
    <submittedName>
        <fullName evidence="2">Uncharacterized protein</fullName>
    </submittedName>
</protein>
<feature type="transmembrane region" description="Helical" evidence="1">
    <location>
        <begin position="48"/>
        <end position="68"/>
    </location>
</feature>
<dbReference type="Proteomes" id="UP000029385">
    <property type="component" value="Unassembled WGS sequence"/>
</dbReference>
<sequence length="72" mass="8163">MNNEDQVVAVLNQILEVQRQTLANQQQAIAQQQVAIQRQATHLRLYKAVLIVSAPVIAYFVYTFVMLLPSSH</sequence>
<keyword evidence="3" id="KW-1185">Reference proteome</keyword>
<keyword evidence="1" id="KW-0812">Transmembrane</keyword>
<evidence type="ECO:0000256" key="1">
    <source>
        <dbReference type="SAM" id="Phobius"/>
    </source>
</evidence>
<name>A0A091AUV2_9GAMM</name>
<accession>A0A091AUV2</accession>
<dbReference type="EMBL" id="AVCI01000006">
    <property type="protein sequence ID" value="KFN43027.1"/>
    <property type="molecule type" value="Genomic_DNA"/>
</dbReference>
<dbReference type="STRING" id="1121015.GCA_000420545_02376"/>
<keyword evidence="1" id="KW-0472">Membrane</keyword>
<proteinExistence type="predicted"/>
<evidence type="ECO:0000313" key="2">
    <source>
        <dbReference type="EMBL" id="KFN43027.1"/>
    </source>
</evidence>
<comment type="caution">
    <text evidence="2">The sequence shown here is derived from an EMBL/GenBank/DDBJ whole genome shotgun (WGS) entry which is preliminary data.</text>
</comment>
<reference evidence="2 3" key="1">
    <citation type="submission" date="2013-09" db="EMBL/GenBank/DDBJ databases">
        <title>Genome sequencing of Arenimonas oryziterrae.</title>
        <authorList>
            <person name="Chen F."/>
            <person name="Wang G."/>
        </authorList>
    </citation>
    <scope>NUCLEOTIDE SEQUENCE [LARGE SCALE GENOMIC DNA]</scope>
    <source>
        <strain evidence="2 3">YC6267</strain>
    </source>
</reference>
<organism evidence="2 3">
    <name type="scientific">Arenimonas oryziterrae DSM 21050 = YC6267</name>
    <dbReference type="NCBI Taxonomy" id="1121015"/>
    <lineage>
        <taxon>Bacteria</taxon>
        <taxon>Pseudomonadati</taxon>
        <taxon>Pseudomonadota</taxon>
        <taxon>Gammaproteobacteria</taxon>
        <taxon>Lysobacterales</taxon>
        <taxon>Lysobacteraceae</taxon>
        <taxon>Arenimonas</taxon>
    </lineage>
</organism>
<keyword evidence="1" id="KW-1133">Transmembrane helix</keyword>